<evidence type="ECO:0000256" key="3">
    <source>
        <dbReference type="ARBA" id="ARBA00022771"/>
    </source>
</evidence>
<dbReference type="InterPro" id="IPR000330">
    <property type="entry name" value="SNF2_N"/>
</dbReference>
<dbReference type="InterPro" id="IPR017907">
    <property type="entry name" value="Znf_RING_CS"/>
</dbReference>
<evidence type="ECO:0000256" key="5">
    <source>
        <dbReference type="PROSITE-ProRule" id="PRU00175"/>
    </source>
</evidence>
<dbReference type="InterPro" id="IPR052583">
    <property type="entry name" value="ATP-helicase/E3_Ub-Ligase"/>
</dbReference>
<feature type="region of interest" description="Disordered" evidence="6">
    <location>
        <begin position="1132"/>
        <end position="1153"/>
    </location>
</feature>
<dbReference type="SMART" id="SM00184">
    <property type="entry name" value="RING"/>
    <property type="match status" value="1"/>
</dbReference>
<dbReference type="SMART" id="SM00487">
    <property type="entry name" value="DEXDc"/>
    <property type="match status" value="1"/>
</dbReference>
<dbReference type="InterPro" id="IPR013083">
    <property type="entry name" value="Znf_RING/FYVE/PHD"/>
</dbReference>
<comment type="caution">
    <text evidence="8">The sequence shown here is derived from an EMBL/GenBank/DDBJ whole genome shotgun (WGS) entry which is preliminary data.</text>
</comment>
<gene>
    <name evidence="8" type="ORF">QBZ16_004974</name>
</gene>
<dbReference type="PROSITE" id="PS00518">
    <property type="entry name" value="ZF_RING_1"/>
    <property type="match status" value="1"/>
</dbReference>
<dbReference type="Pfam" id="PF00097">
    <property type="entry name" value="zf-C3HC4"/>
    <property type="match status" value="1"/>
</dbReference>
<evidence type="ECO:0000256" key="6">
    <source>
        <dbReference type="SAM" id="MobiDB-lite"/>
    </source>
</evidence>
<dbReference type="Pfam" id="PF00176">
    <property type="entry name" value="SNF2-rel_dom"/>
    <property type="match status" value="1"/>
</dbReference>
<evidence type="ECO:0000256" key="2">
    <source>
        <dbReference type="ARBA" id="ARBA00022723"/>
    </source>
</evidence>
<evidence type="ECO:0000313" key="8">
    <source>
        <dbReference type="EMBL" id="KAK2077340.1"/>
    </source>
</evidence>
<dbReference type="InterPro" id="IPR038718">
    <property type="entry name" value="SNF2-like_sf"/>
</dbReference>
<dbReference type="CDD" id="cd16449">
    <property type="entry name" value="RING-HC"/>
    <property type="match status" value="1"/>
</dbReference>
<keyword evidence="4" id="KW-0862">Zinc</keyword>
<protein>
    <recommendedName>
        <fullName evidence="7">RING-type domain-containing protein</fullName>
    </recommendedName>
</protein>
<keyword evidence="2" id="KW-0479">Metal-binding</keyword>
<reference evidence="8" key="1">
    <citation type="submission" date="2021-01" db="EMBL/GenBank/DDBJ databases">
        <authorList>
            <person name="Eckstrom K.M.E."/>
        </authorList>
    </citation>
    <scope>NUCLEOTIDE SEQUENCE</scope>
    <source>
        <strain evidence="8">UVCC 0001</strain>
    </source>
</reference>
<dbReference type="GO" id="GO:0008270">
    <property type="term" value="F:zinc ion binding"/>
    <property type="evidence" value="ECO:0007669"/>
    <property type="project" value="UniProtKB-KW"/>
</dbReference>
<evidence type="ECO:0000259" key="7">
    <source>
        <dbReference type="PROSITE" id="PS50089"/>
    </source>
</evidence>
<keyword evidence="3 5" id="KW-0863">Zinc-finger</keyword>
<comment type="similarity">
    <text evidence="1">Belongs to the SNF2/RAD54 helicase family. RAD16 subfamily.</text>
</comment>
<dbReference type="InterPro" id="IPR027417">
    <property type="entry name" value="P-loop_NTPase"/>
</dbReference>
<dbReference type="InterPro" id="IPR048686">
    <property type="entry name" value="SHPRH_helical_1st"/>
</dbReference>
<evidence type="ECO:0000256" key="4">
    <source>
        <dbReference type="ARBA" id="ARBA00022833"/>
    </source>
</evidence>
<organism evidence="8 9">
    <name type="scientific">Prototheca wickerhamii</name>
    <dbReference type="NCBI Taxonomy" id="3111"/>
    <lineage>
        <taxon>Eukaryota</taxon>
        <taxon>Viridiplantae</taxon>
        <taxon>Chlorophyta</taxon>
        <taxon>core chlorophytes</taxon>
        <taxon>Trebouxiophyceae</taxon>
        <taxon>Chlorellales</taxon>
        <taxon>Chlorellaceae</taxon>
        <taxon>Prototheca</taxon>
    </lineage>
</organism>
<dbReference type="InterPro" id="IPR001841">
    <property type="entry name" value="Znf_RING"/>
</dbReference>
<dbReference type="Gene3D" id="3.30.40.10">
    <property type="entry name" value="Zinc/RING finger domain, C3HC4 (zinc finger)"/>
    <property type="match status" value="1"/>
</dbReference>
<proteinExistence type="inferred from homology"/>
<dbReference type="EMBL" id="JASFZW010000007">
    <property type="protein sequence ID" value="KAK2077340.1"/>
    <property type="molecule type" value="Genomic_DNA"/>
</dbReference>
<dbReference type="InterPro" id="IPR018957">
    <property type="entry name" value="Znf_C3HC4_RING-type"/>
</dbReference>
<sequence length="1153" mass="123849">MRDECAIPQAPGRDREGLYVVRLARSGYAKLCLLTAPEPGSDQGIDLGICLGASAVVDDGAKQAGDGTRRLWQSALLGLVRSAGLMRLEDPGLTLENPSFDAAALFDRVRPGKDMSAFQGAPPGLRPSLRGYQRRALAWMLRRERAAGEFREDTTMSGSLKGLDIQGARSSVLHPLWAAVQTLDNQTFYINRCTGRVSSLRFSADSVDGSGVCGGILADEMGLGKTVEVLACVLAHRPEPGSLPPPPAPIKIEKRERIECICGSVSDDDGYEGLWLQHVDETLVKVIVYRGQLGPDEAGVPVTSTDLAAADIVLTTYEVLRKDAWRVDPPDRSLRFAKRYEALPTPLTRLHWWRVVLDEAQMVEGAATKAAELARSLRATHRWCSTGTPISRGLDDLHGLLVFLRVPIFEEHVWWEAAVAKPLSGRGAEEGEGEVGEGAARDVVGAPSPPSLEQAVAWAALLRLCDPGRPGGLLWRNSKAWLGPEEVGIPPQHHHVNFLAFSAIEAHFYGRQHADCVAKARAAIGSRVLRLAAEEADAESGVARAGTDALDRQLTVREEKRVLGPLLRLRQACCHPQVGASGVRGLTAQRAPIARPRPAVAAYRAVLGAADQNARQGVHADRLQRLHALHNLAETLEELRKEEVSPTSAKPTAGATVPRTLRDDGLRAEAAQLRASYVAEPVARLAAARKARDGVRAELRRSAGLEGAKELTVPPLSTQKPNNSQPNSTADATLVERWYVDAVGLLASAGIGDTATRQVQEALRSAAGEAYQQRFGAGGRGGLAGRFGELHGLSLVLDRELEGLAEARRAAERELDALDEQCERDPPPAALVQAAGSCSRCRAETAAPSGVCAHCRLDERFVRWEVRAFSLSASGAGAADPETAARLAHAAALRRVGRGGLGEQAGAEVGAPDDRRRDTGRAEVVARKPSEVETALRALRGALGAAAAQGALRDAARARLLLSLAGRHLEALDRGRQLYLASVALSLEQRAKLYALDELDMCTARMRLRLPGEHLAPGEELFKLAGQEGVAARSVELTQEKAVAEADLRDRLGTLRYLRGLQTSNEGDGCPICHDPLVHDLAMLPCGHRLCTKCALSLADRLRAKRSDRLPCPTCRTVTGLDEIVYVERGKDGQQDEQAAQGTRKVVGSYGTK</sequence>
<feature type="compositionally biased region" description="Polar residues" evidence="6">
    <location>
        <begin position="715"/>
        <end position="729"/>
    </location>
</feature>
<name>A0AAD9MK06_PROWI</name>
<keyword evidence="9" id="KW-1185">Reference proteome</keyword>
<dbReference type="SUPFAM" id="SSF57850">
    <property type="entry name" value="RING/U-box"/>
    <property type="match status" value="1"/>
</dbReference>
<dbReference type="Pfam" id="PF21325">
    <property type="entry name" value="SHPRH_helical-1st"/>
    <property type="match status" value="1"/>
</dbReference>
<dbReference type="PROSITE" id="PS50089">
    <property type="entry name" value="ZF_RING_2"/>
    <property type="match status" value="1"/>
</dbReference>
<feature type="domain" description="RING-type" evidence="7">
    <location>
        <begin position="1070"/>
        <end position="1116"/>
    </location>
</feature>
<accession>A0AAD9MK06</accession>
<feature type="region of interest" description="Disordered" evidence="6">
    <location>
        <begin position="706"/>
        <end position="729"/>
    </location>
</feature>
<dbReference type="PANTHER" id="PTHR45865:SF1">
    <property type="entry name" value="E3 UBIQUITIN-PROTEIN LIGASE SHPRH"/>
    <property type="match status" value="1"/>
</dbReference>
<dbReference type="GO" id="GO:0005524">
    <property type="term" value="F:ATP binding"/>
    <property type="evidence" value="ECO:0007669"/>
    <property type="project" value="InterPro"/>
</dbReference>
<evidence type="ECO:0000256" key="1">
    <source>
        <dbReference type="ARBA" id="ARBA00008438"/>
    </source>
</evidence>
<dbReference type="Proteomes" id="UP001255856">
    <property type="component" value="Unassembled WGS sequence"/>
</dbReference>
<dbReference type="InterPro" id="IPR014001">
    <property type="entry name" value="Helicase_ATP-bd"/>
</dbReference>
<dbReference type="PANTHER" id="PTHR45865">
    <property type="entry name" value="E3 UBIQUITIN-PROTEIN LIGASE SHPRH FAMILY MEMBER"/>
    <property type="match status" value="1"/>
</dbReference>
<dbReference type="Gene3D" id="3.40.50.10810">
    <property type="entry name" value="Tandem AAA-ATPase domain"/>
    <property type="match status" value="1"/>
</dbReference>
<evidence type="ECO:0000313" key="9">
    <source>
        <dbReference type="Proteomes" id="UP001255856"/>
    </source>
</evidence>
<dbReference type="AlphaFoldDB" id="A0AAD9MK06"/>
<dbReference type="SUPFAM" id="SSF52540">
    <property type="entry name" value="P-loop containing nucleoside triphosphate hydrolases"/>
    <property type="match status" value="1"/>
</dbReference>